<evidence type="ECO:0000259" key="23">
    <source>
        <dbReference type="PROSITE" id="PS50885"/>
    </source>
</evidence>
<evidence type="ECO:0000256" key="15">
    <source>
        <dbReference type="ARBA" id="ARBA00023306"/>
    </source>
</evidence>
<dbReference type="GO" id="GO:0005524">
    <property type="term" value="F:ATP binding"/>
    <property type="evidence" value="ECO:0007669"/>
    <property type="project" value="UniProtKB-KW"/>
</dbReference>
<dbReference type="InterPro" id="IPR000014">
    <property type="entry name" value="PAS"/>
</dbReference>
<feature type="modified residue" description="4-aspartylphosphate" evidence="17">
    <location>
        <position position="842"/>
    </location>
</feature>
<keyword evidence="13" id="KW-0902">Two-component regulatory system</keyword>
<feature type="domain" description="HAMP" evidence="23">
    <location>
        <begin position="324"/>
        <end position="376"/>
    </location>
</feature>
<evidence type="ECO:0000259" key="21">
    <source>
        <dbReference type="PROSITE" id="PS50112"/>
    </source>
</evidence>
<dbReference type="SMART" id="SM00388">
    <property type="entry name" value="HisKA"/>
    <property type="match status" value="1"/>
</dbReference>
<evidence type="ECO:0000256" key="18">
    <source>
        <dbReference type="SAM" id="Phobius"/>
    </source>
</evidence>
<dbReference type="InterPro" id="IPR000700">
    <property type="entry name" value="PAS-assoc_C"/>
</dbReference>
<keyword evidence="6 17" id="KW-0597">Phosphoprotein</keyword>
<dbReference type="Gene3D" id="1.10.287.130">
    <property type="match status" value="1"/>
</dbReference>
<dbReference type="InterPro" id="IPR001610">
    <property type="entry name" value="PAC"/>
</dbReference>
<evidence type="ECO:0000256" key="8">
    <source>
        <dbReference type="ARBA" id="ARBA00022692"/>
    </source>
</evidence>
<feature type="transmembrane region" description="Helical" evidence="18">
    <location>
        <begin position="16"/>
        <end position="34"/>
    </location>
</feature>
<dbReference type="SMART" id="SM00086">
    <property type="entry name" value="PAC"/>
    <property type="match status" value="1"/>
</dbReference>
<keyword evidence="12 18" id="KW-1133">Transmembrane helix</keyword>
<dbReference type="Gene3D" id="3.30.565.10">
    <property type="entry name" value="Histidine kinase-like ATPase, C-terminal domain"/>
    <property type="match status" value="1"/>
</dbReference>
<dbReference type="InterPro" id="IPR036097">
    <property type="entry name" value="HisK_dim/P_sf"/>
</dbReference>
<dbReference type="GO" id="GO:0000155">
    <property type="term" value="F:phosphorelay sensor kinase activity"/>
    <property type="evidence" value="ECO:0007669"/>
    <property type="project" value="InterPro"/>
</dbReference>
<dbReference type="InterPro" id="IPR003661">
    <property type="entry name" value="HisK_dim/P_dom"/>
</dbReference>
<evidence type="ECO:0000256" key="12">
    <source>
        <dbReference type="ARBA" id="ARBA00022989"/>
    </source>
</evidence>
<dbReference type="FunFam" id="3.30.565.10:FF:000010">
    <property type="entry name" value="Sensor histidine kinase RcsC"/>
    <property type="match status" value="1"/>
</dbReference>
<dbReference type="SUPFAM" id="SSF55785">
    <property type="entry name" value="PYP-like sensor domain (PAS domain)"/>
    <property type="match status" value="1"/>
</dbReference>
<dbReference type="STRING" id="1925591.BI308_18215"/>
<keyword evidence="11" id="KW-0067">ATP-binding</keyword>
<protein>
    <recommendedName>
        <fullName evidence="16">Circadian input-output histidine kinase CikA</fullName>
        <ecNumber evidence="4">2.7.13.3</ecNumber>
    </recommendedName>
</protein>
<dbReference type="Pfam" id="PF02518">
    <property type="entry name" value="HATPase_c"/>
    <property type="match status" value="1"/>
</dbReference>
<evidence type="ECO:0000256" key="3">
    <source>
        <dbReference type="ARBA" id="ARBA00006402"/>
    </source>
</evidence>
<dbReference type="PROSITE" id="PS50109">
    <property type="entry name" value="HIS_KIN"/>
    <property type="match status" value="1"/>
</dbReference>
<dbReference type="Pfam" id="PF00672">
    <property type="entry name" value="HAMP"/>
    <property type="match status" value="1"/>
</dbReference>
<dbReference type="SUPFAM" id="SSF55874">
    <property type="entry name" value="ATPase domain of HSP90 chaperone/DNA topoisomerase II/histidine kinase"/>
    <property type="match status" value="1"/>
</dbReference>
<feature type="domain" description="Histidine kinase" evidence="19">
    <location>
        <begin position="540"/>
        <end position="770"/>
    </location>
</feature>
<dbReference type="CDD" id="cd00082">
    <property type="entry name" value="HisKA"/>
    <property type="match status" value="1"/>
</dbReference>
<dbReference type="SUPFAM" id="SSF47384">
    <property type="entry name" value="Homodimeric domain of signal transducing histidine kinase"/>
    <property type="match status" value="1"/>
</dbReference>
<keyword evidence="5" id="KW-1003">Cell membrane</keyword>
<dbReference type="SUPFAM" id="SSF52172">
    <property type="entry name" value="CheY-like"/>
    <property type="match status" value="1"/>
</dbReference>
<dbReference type="Pfam" id="PF08447">
    <property type="entry name" value="PAS_3"/>
    <property type="match status" value="1"/>
</dbReference>
<dbReference type="InterPro" id="IPR001789">
    <property type="entry name" value="Sig_transdc_resp-reg_receiver"/>
</dbReference>
<dbReference type="InterPro" id="IPR035965">
    <property type="entry name" value="PAS-like_dom_sf"/>
</dbReference>
<evidence type="ECO:0000256" key="16">
    <source>
        <dbReference type="ARBA" id="ARBA00074306"/>
    </source>
</evidence>
<evidence type="ECO:0000256" key="10">
    <source>
        <dbReference type="ARBA" id="ARBA00022777"/>
    </source>
</evidence>
<keyword evidence="8 18" id="KW-0812">Transmembrane</keyword>
<evidence type="ECO:0000256" key="11">
    <source>
        <dbReference type="ARBA" id="ARBA00022840"/>
    </source>
</evidence>
<comment type="catalytic activity">
    <reaction evidence="1">
        <text>ATP + protein L-histidine = ADP + protein N-phospho-L-histidine.</text>
        <dbReference type="EC" id="2.7.13.3"/>
    </reaction>
</comment>
<dbReference type="InterPro" id="IPR003594">
    <property type="entry name" value="HATPase_dom"/>
</dbReference>
<keyword evidence="15" id="KW-0131">Cell cycle</keyword>
<evidence type="ECO:0000256" key="1">
    <source>
        <dbReference type="ARBA" id="ARBA00000085"/>
    </source>
</evidence>
<evidence type="ECO:0000256" key="4">
    <source>
        <dbReference type="ARBA" id="ARBA00012438"/>
    </source>
</evidence>
<evidence type="ECO:0000256" key="9">
    <source>
        <dbReference type="ARBA" id="ARBA00022741"/>
    </source>
</evidence>
<dbReference type="CDD" id="cd17546">
    <property type="entry name" value="REC_hyHK_CKI1_RcsC-like"/>
    <property type="match status" value="1"/>
</dbReference>
<feature type="domain" description="PAS" evidence="21">
    <location>
        <begin position="413"/>
        <end position="467"/>
    </location>
</feature>
<evidence type="ECO:0000259" key="20">
    <source>
        <dbReference type="PROSITE" id="PS50110"/>
    </source>
</evidence>
<dbReference type="PANTHER" id="PTHR43047">
    <property type="entry name" value="TWO-COMPONENT HISTIDINE PROTEIN KINASE"/>
    <property type="match status" value="1"/>
</dbReference>
<dbReference type="Pfam" id="PF00072">
    <property type="entry name" value="Response_reg"/>
    <property type="match status" value="1"/>
</dbReference>
<comment type="caution">
    <text evidence="24">The sequence shown here is derived from an EMBL/GenBank/DDBJ whole genome shotgun (WGS) entry which is preliminary data.</text>
</comment>
<dbReference type="InterPro" id="IPR036890">
    <property type="entry name" value="HATPase_C_sf"/>
</dbReference>
<evidence type="ECO:0000259" key="22">
    <source>
        <dbReference type="PROSITE" id="PS50113"/>
    </source>
</evidence>
<keyword evidence="10" id="KW-0418">Kinase</keyword>
<reference evidence="24" key="1">
    <citation type="submission" date="2016-10" db="EMBL/GenBank/DDBJ databases">
        <title>CRISPR-Cas defence system in Roseofilum reptotaenium: evidence of a bacteriophage-cyanobacterium arms race in the coral black band disease.</title>
        <authorList>
            <person name="Buerger P."/>
            <person name="Wood-Charlson E.M."/>
            <person name="Weynberg K.D."/>
            <person name="Willis B."/>
            <person name="Van Oppen M.J."/>
        </authorList>
    </citation>
    <scope>NUCLEOTIDE SEQUENCE [LARGE SCALE GENOMIC DNA]</scope>
    <source>
        <strain evidence="24">AO1-A</strain>
    </source>
</reference>
<dbReference type="EMBL" id="MLAW01000037">
    <property type="protein sequence ID" value="OJJ24112.1"/>
    <property type="molecule type" value="Genomic_DNA"/>
</dbReference>
<evidence type="ECO:0000256" key="13">
    <source>
        <dbReference type="ARBA" id="ARBA00023012"/>
    </source>
</evidence>
<name>A0A1L9QN92_9CYAN</name>
<feature type="domain" description="PAC" evidence="22">
    <location>
        <begin position="466"/>
        <end position="522"/>
    </location>
</feature>
<gene>
    <name evidence="24" type="ORF">BI308_18215</name>
</gene>
<evidence type="ECO:0000256" key="17">
    <source>
        <dbReference type="PROSITE-ProRule" id="PRU00169"/>
    </source>
</evidence>
<dbReference type="PRINTS" id="PR00344">
    <property type="entry name" value="BCTRLSENSOR"/>
</dbReference>
<dbReference type="InterPro" id="IPR011006">
    <property type="entry name" value="CheY-like_superfamily"/>
</dbReference>
<accession>A0A1L9QN92</accession>
<dbReference type="Pfam" id="PF00512">
    <property type="entry name" value="HisKA"/>
    <property type="match status" value="1"/>
</dbReference>
<dbReference type="PANTHER" id="PTHR43047:SF64">
    <property type="entry name" value="HISTIDINE KINASE CONTAINING CHEY-HOMOLOGOUS RECEIVER DOMAIN AND PAS DOMAIN-RELATED"/>
    <property type="match status" value="1"/>
</dbReference>
<evidence type="ECO:0000256" key="5">
    <source>
        <dbReference type="ARBA" id="ARBA00022475"/>
    </source>
</evidence>
<keyword evidence="14 18" id="KW-0472">Membrane</keyword>
<dbReference type="SMART" id="SM00387">
    <property type="entry name" value="HATPase_c"/>
    <property type="match status" value="1"/>
</dbReference>
<dbReference type="InterPro" id="IPR029151">
    <property type="entry name" value="Sensor-like_sf"/>
</dbReference>
<dbReference type="InterPro" id="IPR005467">
    <property type="entry name" value="His_kinase_dom"/>
</dbReference>
<dbReference type="InterPro" id="IPR003660">
    <property type="entry name" value="HAMP_dom"/>
</dbReference>
<evidence type="ECO:0000256" key="7">
    <source>
        <dbReference type="ARBA" id="ARBA00022679"/>
    </source>
</evidence>
<evidence type="ECO:0000313" key="25">
    <source>
        <dbReference type="Proteomes" id="UP000183940"/>
    </source>
</evidence>
<evidence type="ECO:0000313" key="24">
    <source>
        <dbReference type="EMBL" id="OJJ24112.1"/>
    </source>
</evidence>
<evidence type="ECO:0000256" key="2">
    <source>
        <dbReference type="ARBA" id="ARBA00004651"/>
    </source>
</evidence>
<dbReference type="AlphaFoldDB" id="A0A1L9QN92"/>
<dbReference type="PROSITE" id="PS50885">
    <property type="entry name" value="HAMP"/>
    <property type="match status" value="1"/>
</dbReference>
<dbReference type="Gene3D" id="3.30.450.20">
    <property type="entry name" value="PAS domain"/>
    <property type="match status" value="2"/>
</dbReference>
<dbReference type="Proteomes" id="UP000183940">
    <property type="component" value="Unassembled WGS sequence"/>
</dbReference>
<dbReference type="FunFam" id="1.10.287.130:FF:000038">
    <property type="entry name" value="Sensory transduction histidine kinase"/>
    <property type="match status" value="1"/>
</dbReference>
<keyword evidence="9" id="KW-0547">Nucleotide-binding</keyword>
<comment type="subcellular location">
    <subcellularLocation>
        <location evidence="2">Cell membrane</location>
        <topology evidence="2">Multi-pass membrane protein</topology>
    </subcellularLocation>
</comment>
<dbReference type="SMART" id="SM00448">
    <property type="entry name" value="REC"/>
    <property type="match status" value="1"/>
</dbReference>
<dbReference type="Gene3D" id="3.40.50.2300">
    <property type="match status" value="1"/>
</dbReference>
<dbReference type="NCBIfam" id="TIGR00229">
    <property type="entry name" value="sensory_box"/>
    <property type="match status" value="1"/>
</dbReference>
<feature type="transmembrane region" description="Helical" evidence="18">
    <location>
        <begin position="304"/>
        <end position="322"/>
    </location>
</feature>
<dbReference type="InterPro" id="IPR004358">
    <property type="entry name" value="Sig_transdc_His_kin-like_C"/>
</dbReference>
<dbReference type="InterPro" id="IPR013655">
    <property type="entry name" value="PAS_fold_3"/>
</dbReference>
<dbReference type="CDD" id="cd00130">
    <property type="entry name" value="PAS"/>
    <property type="match status" value="1"/>
</dbReference>
<dbReference type="GO" id="GO:0005886">
    <property type="term" value="C:plasma membrane"/>
    <property type="evidence" value="ECO:0007669"/>
    <property type="project" value="UniProtKB-SubCell"/>
</dbReference>
<evidence type="ECO:0000256" key="6">
    <source>
        <dbReference type="ARBA" id="ARBA00022553"/>
    </source>
</evidence>
<comment type="similarity">
    <text evidence="3">In the N-terminal section; belongs to the phytochrome family.</text>
</comment>
<dbReference type="PROSITE" id="PS50110">
    <property type="entry name" value="RESPONSE_REGULATORY"/>
    <property type="match status" value="1"/>
</dbReference>
<dbReference type="EC" id="2.7.13.3" evidence="4"/>
<dbReference type="SUPFAM" id="SSF103190">
    <property type="entry name" value="Sensory domain-like"/>
    <property type="match status" value="1"/>
</dbReference>
<dbReference type="CDD" id="cd06225">
    <property type="entry name" value="HAMP"/>
    <property type="match status" value="1"/>
</dbReference>
<dbReference type="CDD" id="cd18773">
    <property type="entry name" value="PDC1_HK_sensor"/>
    <property type="match status" value="1"/>
</dbReference>
<dbReference type="SUPFAM" id="SSF158472">
    <property type="entry name" value="HAMP domain-like"/>
    <property type="match status" value="1"/>
</dbReference>
<proteinExistence type="inferred from homology"/>
<organism evidence="24 25">
    <name type="scientific">Roseofilum reptotaenium AO1-A</name>
    <dbReference type="NCBI Taxonomy" id="1925591"/>
    <lineage>
        <taxon>Bacteria</taxon>
        <taxon>Bacillati</taxon>
        <taxon>Cyanobacteriota</taxon>
        <taxon>Cyanophyceae</taxon>
        <taxon>Desertifilales</taxon>
        <taxon>Desertifilaceae</taxon>
        <taxon>Roseofilum</taxon>
    </lineage>
</organism>
<dbReference type="Gene3D" id="1.10.8.500">
    <property type="entry name" value="HAMP domain in histidine kinase"/>
    <property type="match status" value="1"/>
</dbReference>
<dbReference type="PROSITE" id="PS50112">
    <property type="entry name" value="PAS"/>
    <property type="match status" value="1"/>
</dbReference>
<dbReference type="SMART" id="SM00304">
    <property type="entry name" value="HAMP"/>
    <property type="match status" value="1"/>
</dbReference>
<evidence type="ECO:0000256" key="14">
    <source>
        <dbReference type="ARBA" id="ARBA00023136"/>
    </source>
</evidence>
<evidence type="ECO:0000259" key="19">
    <source>
        <dbReference type="PROSITE" id="PS50109"/>
    </source>
</evidence>
<dbReference type="PROSITE" id="PS50113">
    <property type="entry name" value="PAC"/>
    <property type="match status" value="1"/>
</dbReference>
<dbReference type="CDD" id="cd16922">
    <property type="entry name" value="HATPase_EvgS-ArcB-TorS-like"/>
    <property type="match status" value="1"/>
</dbReference>
<feature type="domain" description="Response regulatory" evidence="20">
    <location>
        <begin position="793"/>
        <end position="907"/>
    </location>
</feature>
<keyword evidence="7" id="KW-0808">Transferase</keyword>
<sequence>MTFPIRKSLLVQLTSYFSLLSAIIIGVVAFSAYYQARCALMKEVVDRLTATIALKSTQLDGWVDHQIQDILLVSQQAPVQEAVATLLMTDESEATYQETEQALRRYIDDWTSIKSNLHNIRITDTGSTVIFDAQHPEIKGRYRPNAAPTTFFTSDTADAIAPYFYISPMTGKSAITFATPIVDDENIQMGAIAVDLDLADIDTLIRNNTGLGETAETYLVGNSTQGSIFISIEGKENLESQAQISSVGIDRAIEGQNGFGLYKNYADIPVVGVYRWLPNQELALLAEISQAEAFAPARKLARNIVLIGLCSTGVLLVGVYLLSREIVRPILAICQAAESLAAGDLNQTAPVMTKNEVGRLASTFNQMAGQLKESFNTLEQRVEERTQDLQENQRVLATLMSNLPGMAYRCLQDERWTMKFVSQGCYDLTGYSSEDLIDNRTIAYSDLIYPSDCPLVESIMKAAIEQHKPFQLVYRCMTATGELKWFWEQGTGVYTEEGRITFVEGFITDISERKQVEEALAEAKRMSDSANQAKSEFLANMSHELRTPLNGILGYAQILQMSNELSQKDRKGVEVIRQAGTHLLTLINDVLDLAKIEARKLELLPEAVDFSSFLQGVAEVICIKADQKKLEFQLIIPSQLPEGVYIDPKRLRQVLLNLLSNSIKFTHQGKVTLTVEPMNLPQISPELDTTVMPIRFTVKDTGIGMTPEHIEKIFLPFEQVGGHQQKSEGTGLGLAISRQIVEMMKGEIQVSSELDKGSCFWFSVNLPLVQDWQEELSVAVKGKIVGYDGQQRKVLIVDDKSINRMVVRELLEIVGLVVAEAEDGEEGIEEYQKFQPDLIITDLIMPKLDGFELARRIRQQDSQVTIIASSASLLENDKERSIIAGCNDFVPKPVDMKQLLGRIQKLLELEWIYETSMTPSEVATSELIYPPREQLSDLKELAQEGDITGVEEEVERLRGKDSKYGVFCDRILALADEFDDRAIVEFLAHVI</sequence>
<keyword evidence="25" id="KW-1185">Reference proteome</keyword>